<keyword evidence="2" id="KW-0378">Hydrolase</keyword>
<reference evidence="4 5" key="1">
    <citation type="submission" date="2016-11" db="EMBL/GenBank/DDBJ databases">
        <authorList>
            <person name="Jaros S."/>
            <person name="Januszkiewicz K."/>
            <person name="Wedrychowicz H."/>
        </authorList>
    </citation>
    <scope>NUCLEOTIDE SEQUENCE [LARGE SCALE GENOMIC DNA]</scope>
    <source>
        <strain evidence="4 5">CGMCC 1.10190</strain>
    </source>
</reference>
<dbReference type="STRING" id="658167.SAMN04488135_11541"/>
<dbReference type="NCBIfam" id="TIGR01840">
    <property type="entry name" value="esterase_phb"/>
    <property type="match status" value="1"/>
</dbReference>
<evidence type="ECO:0000256" key="3">
    <source>
        <dbReference type="SAM" id="MobiDB-lite"/>
    </source>
</evidence>
<accession>A0A1M5ZIK6</accession>
<dbReference type="InterPro" id="IPR010126">
    <property type="entry name" value="Esterase_phb"/>
</dbReference>
<evidence type="ECO:0000256" key="1">
    <source>
        <dbReference type="ARBA" id="ARBA00022729"/>
    </source>
</evidence>
<dbReference type="PANTHER" id="PTHR43037:SF1">
    <property type="entry name" value="BLL1128 PROTEIN"/>
    <property type="match status" value="1"/>
</dbReference>
<name>A0A1M5ZIK6_9BURK</name>
<dbReference type="RefSeq" id="WP_073107647.1">
    <property type="nucleotide sequence ID" value="NZ_FQXE01000015.1"/>
</dbReference>
<evidence type="ECO:0000313" key="5">
    <source>
        <dbReference type="Proteomes" id="UP000184226"/>
    </source>
</evidence>
<dbReference type="Proteomes" id="UP000184226">
    <property type="component" value="Unassembled WGS sequence"/>
</dbReference>
<keyword evidence="5" id="KW-1185">Reference proteome</keyword>
<dbReference type="SUPFAM" id="SSF53474">
    <property type="entry name" value="alpha/beta-Hydrolases"/>
    <property type="match status" value="1"/>
</dbReference>
<dbReference type="AlphaFoldDB" id="A0A1M5ZIK6"/>
<evidence type="ECO:0000256" key="2">
    <source>
        <dbReference type="ARBA" id="ARBA00022801"/>
    </source>
</evidence>
<dbReference type="EMBL" id="FQXE01000015">
    <property type="protein sequence ID" value="SHI24060.1"/>
    <property type="molecule type" value="Genomic_DNA"/>
</dbReference>
<dbReference type="Gene3D" id="3.40.50.1820">
    <property type="entry name" value="alpha/beta hydrolase"/>
    <property type="match status" value="1"/>
</dbReference>
<feature type="compositionally biased region" description="Basic residues" evidence="3">
    <location>
        <begin position="35"/>
        <end position="50"/>
    </location>
</feature>
<proteinExistence type="predicted"/>
<gene>
    <name evidence="4" type="ORF">SAMN04488135_11541</name>
</gene>
<evidence type="ECO:0000313" key="4">
    <source>
        <dbReference type="EMBL" id="SHI24060.1"/>
    </source>
</evidence>
<dbReference type="InterPro" id="IPR029058">
    <property type="entry name" value="AB_hydrolase_fold"/>
</dbReference>
<organism evidence="4 5">
    <name type="scientific">Pollutimonas bauzanensis</name>
    <dbReference type="NCBI Taxonomy" id="658167"/>
    <lineage>
        <taxon>Bacteria</taxon>
        <taxon>Pseudomonadati</taxon>
        <taxon>Pseudomonadota</taxon>
        <taxon>Betaproteobacteria</taxon>
        <taxon>Burkholderiales</taxon>
        <taxon>Alcaligenaceae</taxon>
        <taxon>Pollutimonas</taxon>
    </lineage>
</organism>
<dbReference type="PANTHER" id="PTHR43037">
    <property type="entry name" value="UNNAMED PRODUCT-RELATED"/>
    <property type="match status" value="1"/>
</dbReference>
<dbReference type="Pfam" id="PF10503">
    <property type="entry name" value="Esterase_PHB"/>
    <property type="match status" value="1"/>
</dbReference>
<protein>
    <submittedName>
        <fullName evidence="4">Esterase, PHB depolymerase family</fullName>
    </submittedName>
</protein>
<dbReference type="GO" id="GO:0016787">
    <property type="term" value="F:hydrolase activity"/>
    <property type="evidence" value="ECO:0007669"/>
    <property type="project" value="UniProtKB-KW"/>
</dbReference>
<sequence>MAKKLSSLFFSTVKRMARLQRQAFKLASGPPVKRPAGKKAGKRTAARKAPSRPVDEAIPTGLGSWQNLIYKTAPTKTELLGRLAYFLYMPAPRPVAGMPLLVMLHGCQQSAYELALGSRMNRLADSKGFVVVYPQQSKRVQALRCWRWFQPDAAHGLAEADAIADLARAIVARYKLDAGRVYVAGMSAGAGMAGLAALRHPRLFAAVAMHSGAVLGEAHGQAAGVQAMRRGALHDPASLVAPLLGRPVDGFPGMPAMILHGQRDHLVAPRNARQLAQQFVHLNWLPSGQAIEPVGKPAVMAAGTGREYQREDFLRGGKPVVRLCLVNGIGHAWSGGDARLKFNAEEGPKASVLIWQFFAMHRSGE</sequence>
<keyword evidence="1" id="KW-0732">Signal</keyword>
<dbReference type="InterPro" id="IPR050955">
    <property type="entry name" value="Plant_Biomass_Hydrol_Est"/>
</dbReference>
<feature type="region of interest" description="Disordered" evidence="3">
    <location>
        <begin position="27"/>
        <end position="54"/>
    </location>
</feature>
<dbReference type="OrthoDB" id="9767239at2"/>
<dbReference type="GO" id="GO:0005576">
    <property type="term" value="C:extracellular region"/>
    <property type="evidence" value="ECO:0007669"/>
    <property type="project" value="InterPro"/>
</dbReference>